<reference evidence="4 5" key="1">
    <citation type="journal article" date="2009" name="Genome Biol.">
        <title>Community-wide analysis of microbial genome sequence signatures.</title>
        <authorList>
            <person name="Dick G.J."/>
            <person name="Andersson A.F."/>
            <person name="Baker B.J."/>
            <person name="Simmons S.L."/>
            <person name="Thomas B.C."/>
            <person name="Yelton A.P."/>
            <person name="Banfield J.F."/>
        </authorList>
    </citation>
    <scope>NUCLEOTIDE SEQUENCE [LARGE SCALE GENOMIC DNA]</scope>
    <source>
        <strain evidence="4">ARMAN-2</strain>
    </source>
</reference>
<proteinExistence type="predicted"/>
<evidence type="ECO:0000256" key="1">
    <source>
        <dbReference type="ARBA" id="ARBA00022737"/>
    </source>
</evidence>
<dbReference type="InterPro" id="IPR036770">
    <property type="entry name" value="Ankyrin_rpt-contain_sf"/>
</dbReference>
<dbReference type="PROSITE" id="PS50297">
    <property type="entry name" value="ANK_REP_REGION"/>
    <property type="match status" value="2"/>
</dbReference>
<dbReference type="SUPFAM" id="SSF48403">
    <property type="entry name" value="Ankyrin repeat"/>
    <property type="match status" value="1"/>
</dbReference>
<accession>C7DHI3</accession>
<evidence type="ECO:0000313" key="5">
    <source>
        <dbReference type="Proteomes" id="UP000332487"/>
    </source>
</evidence>
<dbReference type="EMBL" id="GG697240">
    <property type="protein sequence ID" value="EET90085.1"/>
    <property type="molecule type" value="Genomic_DNA"/>
</dbReference>
<sequence>MGGSTGDGDYYFTSRHHEVPKDDLLYEAKEGNIDKVKKLLERGADVNKQGEDGWTALIWAANRRHPDVVKLLVEHGALVDVKTDNGRTALMEISDNAYDVGAAMEIISFLVKNKAEIDMRDKDGSTALMLAASQNDFKVVELLVKLGADLTIKDNNGETAAMQAKRNGYNDVAVYLDSLIRMRNEITNTTKSEVGSKNQLNTEFSNVLRRQ</sequence>
<dbReference type="PROSITE" id="PS50088">
    <property type="entry name" value="ANK_REPEAT"/>
    <property type="match status" value="2"/>
</dbReference>
<evidence type="ECO:0000313" key="4">
    <source>
        <dbReference type="EMBL" id="EET90085.1"/>
    </source>
</evidence>
<dbReference type="SMART" id="SM00248">
    <property type="entry name" value="ANK"/>
    <property type="match status" value="5"/>
</dbReference>
<dbReference type="Proteomes" id="UP000332487">
    <property type="component" value="Unassembled WGS sequence"/>
</dbReference>
<feature type="repeat" description="ANK" evidence="3">
    <location>
        <begin position="123"/>
        <end position="155"/>
    </location>
</feature>
<dbReference type="Pfam" id="PF12796">
    <property type="entry name" value="Ank_2"/>
    <property type="match status" value="2"/>
</dbReference>
<organism evidence="4 5">
    <name type="scientific">Candidatus Micrarchaeum acidiphilum ARMAN-2</name>
    <dbReference type="NCBI Taxonomy" id="425595"/>
    <lineage>
        <taxon>Archaea</taxon>
        <taxon>Candidatus Micrarchaeota</taxon>
        <taxon>Candidatus Micrarchaeia</taxon>
        <taxon>Candidatus Micrarchaeales</taxon>
        <taxon>Candidatus Micrarchaeaceae</taxon>
        <taxon>Candidatus Micrarchaeum</taxon>
    </lineage>
</organism>
<dbReference type="InterPro" id="IPR002110">
    <property type="entry name" value="Ankyrin_rpt"/>
</dbReference>
<reference evidence="4 5" key="2">
    <citation type="journal article" date="2010" name="Proc. Natl. Acad. Sci. U.S.A.">
        <title>Enigmatic, ultrasmall, uncultivated Archaea.</title>
        <authorList>
            <person name="Baker B.J."/>
            <person name="Comolli L.R."/>
            <person name="Dick G.J."/>
            <person name="Hauser L.J."/>
            <person name="Hyatt D."/>
            <person name="Dill B.D."/>
            <person name="Land M.L."/>
            <person name="Verberkmoes N.C."/>
            <person name="Hettich R.L."/>
            <person name="Banfield J.F."/>
        </authorList>
    </citation>
    <scope>NUCLEOTIDE SEQUENCE [LARGE SCALE GENOMIC DNA]</scope>
    <source>
        <strain evidence="4">ARMAN-2</strain>
    </source>
</reference>
<dbReference type="GO" id="GO:0085020">
    <property type="term" value="P:protein K6-linked ubiquitination"/>
    <property type="evidence" value="ECO:0007669"/>
    <property type="project" value="TreeGrafter"/>
</dbReference>
<dbReference type="PANTHER" id="PTHR24171">
    <property type="entry name" value="ANKYRIN REPEAT DOMAIN-CONTAINING PROTEIN 39-RELATED"/>
    <property type="match status" value="1"/>
</dbReference>
<feature type="repeat" description="ANK" evidence="3">
    <location>
        <begin position="52"/>
        <end position="84"/>
    </location>
</feature>
<dbReference type="GO" id="GO:0004842">
    <property type="term" value="F:ubiquitin-protein transferase activity"/>
    <property type="evidence" value="ECO:0007669"/>
    <property type="project" value="TreeGrafter"/>
</dbReference>
<keyword evidence="5" id="KW-1185">Reference proteome</keyword>
<gene>
    <name evidence="4" type="ORF">UNLARM2_0526</name>
</gene>
<name>C7DHI3_MICA2</name>
<dbReference type="Gene3D" id="1.25.40.20">
    <property type="entry name" value="Ankyrin repeat-containing domain"/>
    <property type="match status" value="2"/>
</dbReference>
<dbReference type="AlphaFoldDB" id="C7DHI3"/>
<dbReference type="PANTHER" id="PTHR24171:SF8">
    <property type="entry name" value="BRCA1-ASSOCIATED RING DOMAIN PROTEIN 1"/>
    <property type="match status" value="1"/>
</dbReference>
<keyword evidence="1" id="KW-0677">Repeat</keyword>
<keyword evidence="2 3" id="KW-0040">ANK repeat</keyword>
<evidence type="ECO:0000256" key="3">
    <source>
        <dbReference type="PROSITE-ProRule" id="PRU00023"/>
    </source>
</evidence>
<evidence type="ECO:0000256" key="2">
    <source>
        <dbReference type="ARBA" id="ARBA00023043"/>
    </source>
</evidence>
<protein>
    <submittedName>
        <fullName evidence="4">Ankyrin repeat protein</fullName>
    </submittedName>
</protein>